<reference evidence="2" key="1">
    <citation type="journal article" date="2019" name="Sci. Rep.">
        <title>Draft genome of Tanacetum cinerariifolium, the natural source of mosquito coil.</title>
        <authorList>
            <person name="Yamashiro T."/>
            <person name="Shiraishi A."/>
            <person name="Satake H."/>
            <person name="Nakayama K."/>
        </authorList>
    </citation>
    <scope>NUCLEOTIDE SEQUENCE</scope>
</reference>
<feature type="domain" description="Retrotransposon gag" evidence="1">
    <location>
        <begin position="129"/>
        <end position="208"/>
    </location>
</feature>
<sequence>MDKFVIRTPKTIKQTPIVEQSSKRVCQETNLDDLLADPETRKRIYKYNPNDHENIRREYLKRGPCQPCGHTFPQKMIGKIKRKFNPGWFDLYKPWLEYCVKNDVVFCLYCYLCADDGEESDDTSFTIGAINWLDYLSVGSISTWDDLTIHYLAQFFPPRRSAKLRYDILMFQQHQDESLYDAWTRFKELLRKVPHRGFDLWLQVQIFYDHVDYTTQMAIDHVAGGRIRKLRPKEAWETIKDLAQYEKEEWNDPIISKKGSPDYIDATLEQS</sequence>
<evidence type="ECO:0000259" key="1">
    <source>
        <dbReference type="Pfam" id="PF03732"/>
    </source>
</evidence>
<dbReference type="Pfam" id="PF03732">
    <property type="entry name" value="Retrotrans_gag"/>
    <property type="match status" value="1"/>
</dbReference>
<evidence type="ECO:0000313" key="2">
    <source>
        <dbReference type="EMBL" id="GEU71330.1"/>
    </source>
</evidence>
<name>A0A6L2MCC6_TANCI</name>
<dbReference type="EMBL" id="BKCJ010006288">
    <property type="protein sequence ID" value="GEU71330.1"/>
    <property type="molecule type" value="Genomic_DNA"/>
</dbReference>
<dbReference type="InterPro" id="IPR005162">
    <property type="entry name" value="Retrotrans_gag_dom"/>
</dbReference>
<proteinExistence type="predicted"/>
<organism evidence="2">
    <name type="scientific">Tanacetum cinerariifolium</name>
    <name type="common">Dalmatian daisy</name>
    <name type="synonym">Chrysanthemum cinerariifolium</name>
    <dbReference type="NCBI Taxonomy" id="118510"/>
    <lineage>
        <taxon>Eukaryota</taxon>
        <taxon>Viridiplantae</taxon>
        <taxon>Streptophyta</taxon>
        <taxon>Embryophyta</taxon>
        <taxon>Tracheophyta</taxon>
        <taxon>Spermatophyta</taxon>
        <taxon>Magnoliopsida</taxon>
        <taxon>eudicotyledons</taxon>
        <taxon>Gunneridae</taxon>
        <taxon>Pentapetalae</taxon>
        <taxon>asterids</taxon>
        <taxon>campanulids</taxon>
        <taxon>Asterales</taxon>
        <taxon>Asteraceae</taxon>
        <taxon>Asteroideae</taxon>
        <taxon>Anthemideae</taxon>
        <taxon>Anthemidinae</taxon>
        <taxon>Tanacetum</taxon>
    </lineage>
</organism>
<gene>
    <name evidence="2" type="ORF">Tci_043308</name>
</gene>
<dbReference type="PANTHER" id="PTHR33223:SF11">
    <property type="entry name" value="ELEMENT PROTEIN, PUTATIVE-RELATED"/>
    <property type="match status" value="1"/>
</dbReference>
<dbReference type="AlphaFoldDB" id="A0A6L2MCC6"/>
<dbReference type="PANTHER" id="PTHR33223">
    <property type="entry name" value="CCHC-TYPE DOMAIN-CONTAINING PROTEIN"/>
    <property type="match status" value="1"/>
</dbReference>
<protein>
    <submittedName>
        <fullName evidence="2">Zinc finger MYM-type protein 1-like</fullName>
    </submittedName>
</protein>
<comment type="caution">
    <text evidence="2">The sequence shown here is derived from an EMBL/GenBank/DDBJ whole genome shotgun (WGS) entry which is preliminary data.</text>
</comment>
<accession>A0A6L2MCC6</accession>